<gene>
    <name evidence="4" type="ORF">Sjap_026042</name>
</gene>
<dbReference type="Gene3D" id="4.10.60.10">
    <property type="entry name" value="Zinc finger, CCHC-type"/>
    <property type="match status" value="1"/>
</dbReference>
<proteinExistence type="predicted"/>
<dbReference type="PROSITE" id="PS50158">
    <property type="entry name" value="ZF_CCHC"/>
    <property type="match status" value="1"/>
</dbReference>
<evidence type="ECO:0000259" key="3">
    <source>
        <dbReference type="PROSITE" id="PS50158"/>
    </source>
</evidence>
<dbReference type="GO" id="GO:0008270">
    <property type="term" value="F:zinc ion binding"/>
    <property type="evidence" value="ECO:0007669"/>
    <property type="project" value="UniProtKB-KW"/>
</dbReference>
<feature type="region of interest" description="Disordered" evidence="2">
    <location>
        <begin position="82"/>
        <end position="110"/>
    </location>
</feature>
<dbReference type="SUPFAM" id="SSF57756">
    <property type="entry name" value="Retrovirus zinc finger-like domains"/>
    <property type="match status" value="1"/>
</dbReference>
<dbReference type="SMART" id="SM00343">
    <property type="entry name" value="ZnF_C2HC"/>
    <property type="match status" value="1"/>
</dbReference>
<evidence type="ECO:0000256" key="1">
    <source>
        <dbReference type="PROSITE-ProRule" id="PRU00047"/>
    </source>
</evidence>
<name>A0AAP0E2V3_9MAGN</name>
<organism evidence="4 5">
    <name type="scientific">Stephania japonica</name>
    <dbReference type="NCBI Taxonomy" id="461633"/>
    <lineage>
        <taxon>Eukaryota</taxon>
        <taxon>Viridiplantae</taxon>
        <taxon>Streptophyta</taxon>
        <taxon>Embryophyta</taxon>
        <taxon>Tracheophyta</taxon>
        <taxon>Spermatophyta</taxon>
        <taxon>Magnoliopsida</taxon>
        <taxon>Ranunculales</taxon>
        <taxon>Menispermaceae</taxon>
        <taxon>Menispermoideae</taxon>
        <taxon>Cissampelideae</taxon>
        <taxon>Stephania</taxon>
    </lineage>
</organism>
<feature type="compositionally biased region" description="Basic and acidic residues" evidence="2">
    <location>
        <begin position="82"/>
        <end position="98"/>
    </location>
</feature>
<dbReference type="EMBL" id="JBBNAE010000011">
    <property type="protein sequence ID" value="KAK9085631.1"/>
    <property type="molecule type" value="Genomic_DNA"/>
</dbReference>
<dbReference type="AlphaFoldDB" id="A0AAP0E2V3"/>
<keyword evidence="1" id="KW-0863">Zinc-finger</keyword>
<dbReference type="Proteomes" id="UP001417504">
    <property type="component" value="Unassembled WGS sequence"/>
</dbReference>
<accession>A0AAP0E2V3</accession>
<feature type="domain" description="CCHC-type" evidence="3">
    <location>
        <begin position="66"/>
        <end position="82"/>
    </location>
</feature>
<protein>
    <recommendedName>
        <fullName evidence="3">CCHC-type domain-containing protein</fullName>
    </recommendedName>
</protein>
<feature type="region of interest" description="Disordered" evidence="2">
    <location>
        <begin position="1"/>
        <end position="67"/>
    </location>
</feature>
<evidence type="ECO:0000313" key="4">
    <source>
        <dbReference type="EMBL" id="KAK9085631.1"/>
    </source>
</evidence>
<keyword evidence="1" id="KW-0862">Zinc</keyword>
<evidence type="ECO:0000256" key="2">
    <source>
        <dbReference type="SAM" id="MobiDB-lite"/>
    </source>
</evidence>
<reference evidence="4 5" key="1">
    <citation type="submission" date="2024-01" db="EMBL/GenBank/DDBJ databases">
        <title>Genome assemblies of Stephania.</title>
        <authorList>
            <person name="Yang L."/>
        </authorList>
    </citation>
    <scope>NUCLEOTIDE SEQUENCE [LARGE SCALE GENOMIC DNA]</scope>
    <source>
        <strain evidence="4">QJT</strain>
        <tissue evidence="4">Leaf</tissue>
    </source>
</reference>
<evidence type="ECO:0000313" key="5">
    <source>
        <dbReference type="Proteomes" id="UP001417504"/>
    </source>
</evidence>
<keyword evidence="1" id="KW-0479">Metal-binding</keyword>
<dbReference type="GO" id="GO:0003676">
    <property type="term" value="F:nucleic acid binding"/>
    <property type="evidence" value="ECO:0007669"/>
    <property type="project" value="InterPro"/>
</dbReference>
<dbReference type="InterPro" id="IPR036875">
    <property type="entry name" value="Znf_CCHC_sf"/>
</dbReference>
<dbReference type="InterPro" id="IPR001878">
    <property type="entry name" value="Znf_CCHC"/>
</dbReference>
<feature type="compositionally biased region" description="Basic and acidic residues" evidence="2">
    <location>
        <begin position="37"/>
        <end position="67"/>
    </location>
</feature>
<sequence>MARDDVGMAGIGIGTGDCTHHSSNTTAAARPQRHRVRDQGGRDRGQRDRGQEPRSDDARTGKRETRRCFRCGRRGHLKLDCRVPSPRREQGRERDRVHAVARQIQEPPDS</sequence>
<keyword evidence="5" id="KW-1185">Reference proteome</keyword>
<comment type="caution">
    <text evidence="4">The sequence shown here is derived from an EMBL/GenBank/DDBJ whole genome shotgun (WGS) entry which is preliminary data.</text>
</comment>